<dbReference type="AlphaFoldDB" id="A0A1G7XR56"/>
<dbReference type="Proteomes" id="UP000217076">
    <property type="component" value="Unassembled WGS sequence"/>
</dbReference>
<dbReference type="Pfam" id="PF05494">
    <property type="entry name" value="MlaC"/>
    <property type="match status" value="1"/>
</dbReference>
<dbReference type="OrthoDB" id="7358716at2"/>
<dbReference type="Gene3D" id="3.10.450.710">
    <property type="entry name" value="Tgt2/MlaC"/>
    <property type="match status" value="1"/>
</dbReference>
<feature type="chain" id="PRO_5011678261" evidence="1">
    <location>
        <begin position="25"/>
        <end position="241"/>
    </location>
</feature>
<evidence type="ECO:0000313" key="3">
    <source>
        <dbReference type="Proteomes" id="UP000217076"/>
    </source>
</evidence>
<dbReference type="EMBL" id="FNCV01000003">
    <property type="protein sequence ID" value="SDG86601.1"/>
    <property type="molecule type" value="Genomic_DNA"/>
</dbReference>
<keyword evidence="3" id="KW-1185">Reference proteome</keyword>
<name>A0A1G7XR56_9PROT</name>
<proteinExistence type="predicted"/>
<keyword evidence="1" id="KW-0732">Signal</keyword>
<evidence type="ECO:0000256" key="1">
    <source>
        <dbReference type="SAM" id="SignalP"/>
    </source>
</evidence>
<accession>A0A1G7XR56</accession>
<feature type="signal peptide" evidence="1">
    <location>
        <begin position="1"/>
        <end position="24"/>
    </location>
</feature>
<reference evidence="3" key="1">
    <citation type="submission" date="2016-10" db="EMBL/GenBank/DDBJ databases">
        <authorList>
            <person name="Varghese N."/>
            <person name="Submissions S."/>
        </authorList>
    </citation>
    <scope>NUCLEOTIDE SEQUENCE [LARGE SCALE GENOMIC DNA]</scope>
    <source>
        <strain evidence="3">930I</strain>
    </source>
</reference>
<dbReference type="InterPro" id="IPR042245">
    <property type="entry name" value="Tgt2/MlaC_sf"/>
</dbReference>
<protein>
    <submittedName>
        <fullName evidence="2">Phospholipid transport system substrate-binding protein</fullName>
    </submittedName>
</protein>
<dbReference type="STRING" id="83401.SAMN05421742_10366"/>
<gene>
    <name evidence="2" type="ORF">SAMN05421742_10366</name>
</gene>
<organism evidence="2 3">
    <name type="scientific">Roseospirillum parvum</name>
    <dbReference type="NCBI Taxonomy" id="83401"/>
    <lineage>
        <taxon>Bacteria</taxon>
        <taxon>Pseudomonadati</taxon>
        <taxon>Pseudomonadota</taxon>
        <taxon>Alphaproteobacteria</taxon>
        <taxon>Rhodospirillales</taxon>
        <taxon>Rhodospirillaceae</taxon>
        <taxon>Roseospirillum</taxon>
    </lineage>
</organism>
<evidence type="ECO:0000313" key="2">
    <source>
        <dbReference type="EMBL" id="SDG86601.1"/>
    </source>
</evidence>
<dbReference type="InterPro" id="IPR008869">
    <property type="entry name" value="MlaC/ttg2D"/>
</dbReference>
<sequence>MYLLRVMMGAVLVFGLVNAPLAAADPVASPKPASSADVASPDTGPADAVLTGQRMIAVVENLHQALLAAGRAHPTDTAARAAALAPELARAYDFEAMLRLIAGTHWTTATPRARAAAAAAFADYSAALYASRFEGGEGVRFKTQGAFQGPRGTVVVRTHLLAPGIEPVSLDYVLRPGAGEGAPAIQDVLVDGGISEVATRRSEFDRSLKEGGLETLAEALKAQTRALLDAAPPAQAATPAE</sequence>